<dbReference type="Pfam" id="PF08241">
    <property type="entry name" value="Methyltransf_11"/>
    <property type="match status" value="1"/>
</dbReference>
<evidence type="ECO:0000313" key="4">
    <source>
        <dbReference type="Proteomes" id="UP001629745"/>
    </source>
</evidence>
<comment type="caution">
    <text evidence="3">The sequence shown here is derived from an EMBL/GenBank/DDBJ whole genome shotgun (WGS) entry which is preliminary data.</text>
</comment>
<accession>A0ABW9FH02</accession>
<dbReference type="Gene3D" id="3.40.50.150">
    <property type="entry name" value="Vaccinia Virus protein VP39"/>
    <property type="match status" value="1"/>
</dbReference>
<evidence type="ECO:0000259" key="2">
    <source>
        <dbReference type="Pfam" id="PF08241"/>
    </source>
</evidence>
<dbReference type="GO" id="GO:0032259">
    <property type="term" value="P:methylation"/>
    <property type="evidence" value="ECO:0007669"/>
    <property type="project" value="UniProtKB-KW"/>
</dbReference>
<dbReference type="PANTHER" id="PTHR45036:SF1">
    <property type="entry name" value="METHYLTRANSFERASE LIKE 7A"/>
    <property type="match status" value="1"/>
</dbReference>
<dbReference type="RefSeq" id="WP_420164970.1">
    <property type="nucleotide sequence ID" value="NZ_JBDLNV010000004.1"/>
</dbReference>
<feature type="domain" description="Methyltransferase type 11" evidence="2">
    <location>
        <begin position="65"/>
        <end position="158"/>
    </location>
</feature>
<name>A0ABW9FH02_9NOCA</name>
<dbReference type="EMBL" id="JBDLNV010000004">
    <property type="protein sequence ID" value="MFM1724442.1"/>
    <property type="molecule type" value="Genomic_DNA"/>
</dbReference>
<organism evidence="3 4">
    <name type="scientific">Rhodococcus parequi</name>
    <dbReference type="NCBI Taxonomy" id="3137122"/>
    <lineage>
        <taxon>Bacteria</taxon>
        <taxon>Bacillati</taxon>
        <taxon>Actinomycetota</taxon>
        <taxon>Actinomycetes</taxon>
        <taxon>Mycobacteriales</taxon>
        <taxon>Nocardiaceae</taxon>
        <taxon>Rhodococcus</taxon>
    </lineage>
</organism>
<dbReference type="InterPro" id="IPR013216">
    <property type="entry name" value="Methyltransf_11"/>
</dbReference>
<keyword evidence="3" id="KW-0489">Methyltransferase</keyword>
<dbReference type="Proteomes" id="UP001629745">
    <property type="component" value="Unassembled WGS sequence"/>
</dbReference>
<feature type="region of interest" description="Disordered" evidence="1">
    <location>
        <begin position="229"/>
        <end position="250"/>
    </location>
</feature>
<reference evidence="3 4" key="1">
    <citation type="submission" date="2023-11" db="EMBL/GenBank/DDBJ databases">
        <authorList>
            <person name="Val-Calvo J."/>
            <person name="Scortti M."/>
            <person name="Vazquez-Boland J."/>
        </authorList>
    </citation>
    <scope>NUCLEOTIDE SEQUENCE [LARGE SCALE GENOMIC DNA]</scope>
    <source>
        <strain evidence="3 4">PAM 2766</strain>
    </source>
</reference>
<dbReference type="SUPFAM" id="SSF53335">
    <property type="entry name" value="S-adenosyl-L-methionine-dependent methyltransferases"/>
    <property type="match status" value="1"/>
</dbReference>
<dbReference type="InterPro" id="IPR052356">
    <property type="entry name" value="Thiol_S-MT"/>
</dbReference>
<proteinExistence type="predicted"/>
<feature type="compositionally biased region" description="Polar residues" evidence="1">
    <location>
        <begin position="233"/>
        <end position="250"/>
    </location>
</feature>
<dbReference type="InterPro" id="IPR029063">
    <property type="entry name" value="SAM-dependent_MTases_sf"/>
</dbReference>
<dbReference type="PANTHER" id="PTHR45036">
    <property type="entry name" value="METHYLTRANSFERASE LIKE 7B"/>
    <property type="match status" value="1"/>
</dbReference>
<dbReference type="GO" id="GO:0008168">
    <property type="term" value="F:methyltransferase activity"/>
    <property type="evidence" value="ECO:0007669"/>
    <property type="project" value="UniProtKB-KW"/>
</dbReference>
<sequence length="250" mass="27527">MNASHDVLPFQTEEATQITPAAFRFHPLRGPFNAHFFTALDRYLDHLLRPQKQSRFGTLPATVVELGPGVGANLRYLRPGTRLIAVEPNPAMHDRLRARAARARIDLELHTTVAEQLDLPDESVDAAISSLVLCTVTDPDAVLAEVHRILRPGGRYAFLEHVAAPEGSPLRGLQRAARRPWKWTFEGCSCERDLQAVIESAGFAETAVDAYRLRSPFLPVNTQIAGVARKARSTTSENISGSSHSDIPHT</sequence>
<evidence type="ECO:0000256" key="1">
    <source>
        <dbReference type="SAM" id="MobiDB-lite"/>
    </source>
</evidence>
<gene>
    <name evidence="3" type="ORF">ABEU20_003029</name>
</gene>
<dbReference type="CDD" id="cd02440">
    <property type="entry name" value="AdoMet_MTases"/>
    <property type="match status" value="1"/>
</dbReference>
<evidence type="ECO:0000313" key="3">
    <source>
        <dbReference type="EMBL" id="MFM1724442.1"/>
    </source>
</evidence>
<keyword evidence="4" id="KW-1185">Reference proteome</keyword>
<keyword evidence="3" id="KW-0808">Transferase</keyword>
<protein>
    <submittedName>
        <fullName evidence="3">Methyltransferase domain-containing protein</fullName>
    </submittedName>
</protein>